<evidence type="ECO:0000256" key="1">
    <source>
        <dbReference type="ARBA" id="ARBA00002174"/>
    </source>
</evidence>
<dbReference type="InterPro" id="IPR023193">
    <property type="entry name" value="EPSP_synthase_CS"/>
</dbReference>
<accession>A0A0W0RR50</accession>
<evidence type="ECO:0000259" key="10">
    <source>
        <dbReference type="Pfam" id="PF00275"/>
    </source>
</evidence>
<dbReference type="Pfam" id="PF00275">
    <property type="entry name" value="EPSP_synthase"/>
    <property type="match status" value="1"/>
</dbReference>
<dbReference type="UniPathway" id="UPA00053">
    <property type="reaction ID" value="UER00089"/>
</dbReference>
<evidence type="ECO:0000313" key="11">
    <source>
        <dbReference type="EMBL" id="KTC73528.1"/>
    </source>
</evidence>
<feature type="binding site" evidence="9">
    <location>
        <position position="171"/>
    </location>
    <ligand>
        <name>3-phosphoshikimate</name>
        <dbReference type="ChEBI" id="CHEBI:145989"/>
    </ligand>
</feature>
<dbReference type="InterPro" id="IPR006264">
    <property type="entry name" value="EPSP_synthase"/>
</dbReference>
<dbReference type="CDD" id="cd01556">
    <property type="entry name" value="EPSP_synthase"/>
    <property type="match status" value="1"/>
</dbReference>
<dbReference type="Gene3D" id="3.65.10.10">
    <property type="entry name" value="Enolpyruvate transferase domain"/>
    <property type="match status" value="2"/>
</dbReference>
<feature type="binding site" evidence="9">
    <location>
        <position position="171"/>
    </location>
    <ligand>
        <name>phosphoenolpyruvate</name>
        <dbReference type="ChEBI" id="CHEBI:58702"/>
    </ligand>
</feature>
<gene>
    <name evidence="9 11" type="primary">aroA</name>
    <name evidence="11" type="ORF">Lboz_2174</name>
</gene>
<keyword evidence="5 9" id="KW-0028">Amino-acid biosynthesis</keyword>
<keyword evidence="6 9" id="KW-0808">Transferase</keyword>
<comment type="pathway">
    <text evidence="2 9">Metabolic intermediate biosynthesis; chorismate biosynthesis; chorismate from D-erythrose 4-phosphate and phosphoenolpyruvate: step 6/7.</text>
</comment>
<dbReference type="NCBIfam" id="TIGR01356">
    <property type="entry name" value="aroA"/>
    <property type="match status" value="1"/>
</dbReference>
<evidence type="ECO:0000313" key="12">
    <source>
        <dbReference type="Proteomes" id="UP000054695"/>
    </source>
</evidence>
<comment type="caution">
    <text evidence="11">The sequence shown here is derived from an EMBL/GenBank/DDBJ whole genome shotgun (WGS) entry which is preliminary data.</text>
</comment>
<comment type="catalytic activity">
    <reaction evidence="8">
        <text>3-phosphoshikimate + phosphoenolpyruvate = 5-O-(1-carboxyvinyl)-3-phosphoshikimate + phosphate</text>
        <dbReference type="Rhea" id="RHEA:21256"/>
        <dbReference type="ChEBI" id="CHEBI:43474"/>
        <dbReference type="ChEBI" id="CHEBI:57701"/>
        <dbReference type="ChEBI" id="CHEBI:58702"/>
        <dbReference type="ChEBI" id="CHEBI:145989"/>
        <dbReference type="EC" id="2.5.1.19"/>
    </reaction>
    <physiologicalReaction direction="left-to-right" evidence="8">
        <dbReference type="Rhea" id="RHEA:21257"/>
    </physiologicalReaction>
</comment>
<feature type="binding site" evidence="9">
    <location>
        <position position="169"/>
    </location>
    <ligand>
        <name>3-phosphoshikimate</name>
        <dbReference type="ChEBI" id="CHEBI:145989"/>
    </ligand>
</feature>
<proteinExistence type="inferred from homology"/>
<dbReference type="AlphaFoldDB" id="A0A0W0RR50"/>
<keyword evidence="12" id="KW-1185">Reference proteome</keyword>
<feature type="binding site" evidence="9">
    <location>
        <position position="348"/>
    </location>
    <ligand>
        <name>phosphoenolpyruvate</name>
        <dbReference type="ChEBI" id="CHEBI:58702"/>
    </ligand>
</feature>
<feature type="binding site" evidence="9">
    <location>
        <position position="389"/>
    </location>
    <ligand>
        <name>phosphoenolpyruvate</name>
        <dbReference type="ChEBI" id="CHEBI:58702"/>
    </ligand>
</feature>
<dbReference type="Proteomes" id="UP000054695">
    <property type="component" value="Unassembled WGS sequence"/>
</dbReference>
<dbReference type="GO" id="GO:0009423">
    <property type="term" value="P:chorismate biosynthetic process"/>
    <property type="evidence" value="ECO:0007669"/>
    <property type="project" value="UniProtKB-UniRule"/>
</dbReference>
<dbReference type="GO" id="GO:0009073">
    <property type="term" value="P:aromatic amino acid family biosynthetic process"/>
    <property type="evidence" value="ECO:0007669"/>
    <property type="project" value="UniProtKB-KW"/>
</dbReference>
<comment type="similarity">
    <text evidence="3 9">Belongs to the EPSP synthase family.</text>
</comment>
<feature type="active site" description="Proton acceptor" evidence="9">
    <location>
        <position position="317"/>
    </location>
</feature>
<dbReference type="EC" id="2.5.1.19" evidence="9"/>
<evidence type="ECO:0000256" key="3">
    <source>
        <dbReference type="ARBA" id="ARBA00009948"/>
    </source>
</evidence>
<organism evidence="11 12">
    <name type="scientific">Legionella bozemanae</name>
    <name type="common">Fluoribacter bozemanae</name>
    <dbReference type="NCBI Taxonomy" id="447"/>
    <lineage>
        <taxon>Bacteria</taxon>
        <taxon>Pseudomonadati</taxon>
        <taxon>Pseudomonadota</taxon>
        <taxon>Gammaproteobacteria</taxon>
        <taxon>Legionellales</taxon>
        <taxon>Legionellaceae</taxon>
        <taxon>Legionella</taxon>
    </lineage>
</organism>
<dbReference type="PANTHER" id="PTHR21090">
    <property type="entry name" value="AROM/DEHYDROQUINATE SYNTHASE"/>
    <property type="match status" value="1"/>
</dbReference>
<dbReference type="EMBL" id="LNXU01000019">
    <property type="protein sequence ID" value="KTC73528.1"/>
    <property type="molecule type" value="Genomic_DNA"/>
</dbReference>
<feature type="binding site" evidence="9">
    <location>
        <position position="25"/>
    </location>
    <ligand>
        <name>3-phosphoshikimate</name>
        <dbReference type="ChEBI" id="CHEBI:145989"/>
    </ligand>
</feature>
<evidence type="ECO:0000256" key="6">
    <source>
        <dbReference type="ARBA" id="ARBA00022679"/>
    </source>
</evidence>
<dbReference type="InterPro" id="IPR001986">
    <property type="entry name" value="Enolpyruvate_Tfrase_dom"/>
</dbReference>
<feature type="binding site" evidence="9">
    <location>
        <position position="344"/>
    </location>
    <ligand>
        <name>3-phosphoshikimate</name>
        <dbReference type="ChEBI" id="CHEBI:145989"/>
    </ligand>
</feature>
<evidence type="ECO:0000256" key="4">
    <source>
        <dbReference type="ARBA" id="ARBA00022490"/>
    </source>
</evidence>
<feature type="binding site" evidence="9">
    <location>
        <position position="24"/>
    </location>
    <ligand>
        <name>phosphoenolpyruvate</name>
        <dbReference type="ChEBI" id="CHEBI:58702"/>
    </ligand>
</feature>
<reference evidence="11 12" key="1">
    <citation type="submission" date="2015-11" db="EMBL/GenBank/DDBJ databases">
        <title>Genomic analysis of 38 Legionella species identifies large and diverse effector repertoires.</title>
        <authorList>
            <person name="Burstein D."/>
            <person name="Amaro F."/>
            <person name="Zusman T."/>
            <person name="Lifshitz Z."/>
            <person name="Cohen O."/>
            <person name="Gilbert J.A."/>
            <person name="Pupko T."/>
            <person name="Shuman H.A."/>
            <person name="Segal G."/>
        </authorList>
    </citation>
    <scope>NUCLEOTIDE SEQUENCE [LARGE SCALE GENOMIC DNA]</scope>
    <source>
        <strain evidence="11 12">WIGA</strain>
    </source>
</reference>
<comment type="caution">
    <text evidence="9">Lacks conserved residue(s) required for the propagation of feature annotation.</text>
</comment>
<dbReference type="HAMAP" id="MF_00210">
    <property type="entry name" value="EPSP_synth"/>
    <property type="match status" value="1"/>
</dbReference>
<feature type="domain" description="Enolpyruvate transferase" evidence="10">
    <location>
        <begin position="11"/>
        <end position="423"/>
    </location>
</feature>
<comment type="subcellular location">
    <subcellularLocation>
        <location evidence="9">Cytoplasm</location>
    </subcellularLocation>
</comment>
<keyword evidence="7 9" id="KW-0057">Aromatic amino acid biosynthesis</keyword>
<evidence type="ECO:0000256" key="5">
    <source>
        <dbReference type="ARBA" id="ARBA00022605"/>
    </source>
</evidence>
<dbReference type="STRING" id="447.Lboz_2174"/>
<comment type="function">
    <text evidence="1 9">Catalyzes the transfer of the enolpyruvyl moiety of phosphoenolpyruvate (PEP) to the 5-hydroxyl of shikimate-3-phosphate (S3P) to produce enolpyruvyl shikimate-3-phosphate and inorganic phosphate.</text>
</comment>
<dbReference type="PROSITE" id="PS00885">
    <property type="entry name" value="EPSP_SYNTHASE_2"/>
    <property type="match status" value="1"/>
</dbReference>
<dbReference type="SUPFAM" id="SSF55205">
    <property type="entry name" value="EPT/RTPC-like"/>
    <property type="match status" value="1"/>
</dbReference>
<dbReference type="GO" id="GO:0008652">
    <property type="term" value="P:amino acid biosynthetic process"/>
    <property type="evidence" value="ECO:0007669"/>
    <property type="project" value="UniProtKB-KW"/>
</dbReference>
<feature type="binding site" evidence="9">
    <location>
        <position position="24"/>
    </location>
    <ligand>
        <name>3-phosphoshikimate</name>
        <dbReference type="ChEBI" id="CHEBI:145989"/>
    </ligand>
</feature>
<dbReference type="PANTHER" id="PTHR21090:SF5">
    <property type="entry name" value="PENTAFUNCTIONAL AROM POLYPEPTIDE"/>
    <property type="match status" value="1"/>
</dbReference>
<feature type="binding site" evidence="9">
    <location>
        <position position="317"/>
    </location>
    <ligand>
        <name>3-phosphoshikimate</name>
        <dbReference type="ChEBI" id="CHEBI:145989"/>
    </ligand>
</feature>
<evidence type="ECO:0000256" key="7">
    <source>
        <dbReference type="ARBA" id="ARBA00023141"/>
    </source>
</evidence>
<name>A0A0W0RR50_LEGBO</name>
<feature type="binding site" evidence="9">
    <location>
        <position position="125"/>
    </location>
    <ligand>
        <name>phosphoenolpyruvate</name>
        <dbReference type="ChEBI" id="CHEBI:58702"/>
    </ligand>
</feature>
<dbReference type="GO" id="GO:0005737">
    <property type="term" value="C:cytoplasm"/>
    <property type="evidence" value="ECO:0007669"/>
    <property type="project" value="UniProtKB-SubCell"/>
</dbReference>
<dbReference type="FunFam" id="3.65.10.10:FF:000005">
    <property type="entry name" value="3-phosphoshikimate 1-carboxyvinyltransferase"/>
    <property type="match status" value="1"/>
</dbReference>
<keyword evidence="4 9" id="KW-0963">Cytoplasm</keyword>
<dbReference type="FunFam" id="3.65.10.10:FF:000006">
    <property type="entry name" value="3-phosphoshikimate 1-carboxyvinyltransferase"/>
    <property type="match status" value="1"/>
</dbReference>
<feature type="binding site" evidence="9">
    <location>
        <position position="29"/>
    </location>
    <ligand>
        <name>3-phosphoshikimate</name>
        <dbReference type="ChEBI" id="CHEBI:145989"/>
    </ligand>
</feature>
<sequence length="439" mass="47185">MRIHNFISKPVHSIKGEITVPGDKSISHRSIIFGSIAKGTTIINGFLDGDDCMATLKAFQAMGVTIEGPDEQQVIIYGVGKHGLQKPEKIIDCGNSGTSMRLLAGLLAAQSFDSQLTGDESLLKRPMLRVSKPLTEMGAYITIVDGKPPITIKGGKNLRGIHYIMPEASAQVKSCILLAGLYAEGETRITEIGVSRDHTELMLKNFSYPVHRSDNTLIINSANQCLGTDIYIPGDISSAAFFIVAASIVPGSDILIRNVGINPTRTGIIHILLEMGANITLLDQRQLGEEWVADLRIKYAPLKGINIEANMVPLAIDEFPVIFIAAACAQGKTTLHGASELRFKESDRIAAMVDGLKKLGIHAQALDDGIMIEGGTLHGGIVESRGDHRIAMSFAIAGAVASDPVTIKNCVNVATSFPLFVETAKELQLHIEETVDNVQ</sequence>
<comment type="subunit">
    <text evidence="9">Monomer.</text>
</comment>
<feature type="binding site" evidence="9">
    <location>
        <position position="97"/>
    </location>
    <ligand>
        <name>phosphoenolpyruvate</name>
        <dbReference type="ChEBI" id="CHEBI:58702"/>
    </ligand>
</feature>
<dbReference type="GO" id="GO:0003866">
    <property type="term" value="F:3-phosphoshikimate 1-carboxyvinyltransferase activity"/>
    <property type="evidence" value="ECO:0007669"/>
    <property type="project" value="UniProtKB-UniRule"/>
</dbReference>
<dbReference type="RefSeq" id="WP_058459784.1">
    <property type="nucleotide sequence ID" value="NZ_CAAAIY010000006.1"/>
</dbReference>
<evidence type="ECO:0000256" key="8">
    <source>
        <dbReference type="ARBA" id="ARBA00044633"/>
    </source>
</evidence>
<dbReference type="PROSITE" id="PS00104">
    <property type="entry name" value="EPSP_SYNTHASE_1"/>
    <property type="match status" value="1"/>
</dbReference>
<dbReference type="InterPro" id="IPR036968">
    <property type="entry name" value="Enolpyruvate_Tfrase_sf"/>
</dbReference>
<dbReference type="PATRIC" id="fig|447.4.peg.2306"/>
<dbReference type="InterPro" id="IPR013792">
    <property type="entry name" value="RNA3'P_cycl/enolpyr_Trfase_a/b"/>
</dbReference>
<protein>
    <recommendedName>
        <fullName evidence="9">3-phosphoshikimate 1-carboxyvinyltransferase</fullName>
        <ecNumber evidence="9">2.5.1.19</ecNumber>
    </recommendedName>
    <alternativeName>
        <fullName evidence="9">5-enolpyruvylshikimate-3-phosphate synthase</fullName>
        <shortName evidence="9">EPSP synthase</shortName>
        <shortName evidence="9">EPSPS</shortName>
    </alternativeName>
</protein>
<evidence type="ECO:0000256" key="9">
    <source>
        <dbReference type="HAMAP-Rule" id="MF_00210"/>
    </source>
</evidence>
<evidence type="ECO:0000256" key="2">
    <source>
        <dbReference type="ARBA" id="ARBA00004811"/>
    </source>
</evidence>
<dbReference type="PIRSF" id="PIRSF000505">
    <property type="entry name" value="EPSPS"/>
    <property type="match status" value="1"/>
</dbReference>